<keyword evidence="2" id="KW-0812">Transmembrane</keyword>
<reference evidence="4 5" key="1">
    <citation type="submission" date="2024-01" db="EMBL/GenBank/DDBJ databases">
        <title>The genomes of 5 underutilized Papilionoideae crops provide insights into root nodulation and disease resistance.</title>
        <authorList>
            <person name="Yuan L."/>
        </authorList>
    </citation>
    <scope>NUCLEOTIDE SEQUENCE [LARGE SCALE GENOMIC DNA]</scope>
    <source>
        <strain evidence="4">LY-2023</strain>
        <tissue evidence="4">Leaf</tissue>
    </source>
</reference>
<keyword evidence="3" id="KW-0732">Signal</keyword>
<feature type="signal peptide" evidence="3">
    <location>
        <begin position="1"/>
        <end position="16"/>
    </location>
</feature>
<evidence type="ECO:0000256" key="2">
    <source>
        <dbReference type="SAM" id="Phobius"/>
    </source>
</evidence>
<protein>
    <submittedName>
        <fullName evidence="4">Uncharacterized protein</fullName>
    </submittedName>
</protein>
<dbReference type="Proteomes" id="UP001359559">
    <property type="component" value="Unassembled WGS sequence"/>
</dbReference>
<dbReference type="EMBL" id="JAYKXN010000002">
    <property type="protein sequence ID" value="KAK7310506.1"/>
    <property type="molecule type" value="Genomic_DNA"/>
</dbReference>
<sequence length="371" mass="41639">MRAALVIVVLINTCSAHDVDVTSFLPIKSNASNPATKAAPVIVVLINIWFLEERTLVGYSFEATGELEGAWAHQEILKEKKRKEENKRMTKKKEGEERESRSTHENEYSLLDLRAIGAWLSSYSSLDGSDGRHHSFPTKIEKKLATRPMAFEEQKKIRVPTARKRKVQLEQDVLLVDAQDMQQMDNLSSDAITLNGYYGTQQNVQGLGGQLEFRPATTFGYSLQFPMLCVIIMDLVASISASENHSLDVLPSPTASVNSKIGKASFLFAFLFFFFLPTFGLNVALAEVQTIKLNNTDSATEYSSSSAINFPERRMSSLGLGKSAFDAMRKKQAEPELPSLEFRFGFGKVHCYMVIKYKPERDKNIDAIWDK</sequence>
<gene>
    <name evidence="4" type="ORF">RJT34_08060</name>
</gene>
<evidence type="ECO:0000313" key="5">
    <source>
        <dbReference type="Proteomes" id="UP001359559"/>
    </source>
</evidence>
<keyword evidence="2" id="KW-1133">Transmembrane helix</keyword>
<keyword evidence="5" id="KW-1185">Reference proteome</keyword>
<accession>A0AAN9PTV9</accession>
<name>A0AAN9PTV9_CLITE</name>
<feature type="region of interest" description="Disordered" evidence="1">
    <location>
        <begin position="81"/>
        <end position="104"/>
    </location>
</feature>
<dbReference type="AlphaFoldDB" id="A0AAN9PTV9"/>
<feature type="chain" id="PRO_5042894933" evidence="3">
    <location>
        <begin position="17"/>
        <end position="371"/>
    </location>
</feature>
<evidence type="ECO:0000256" key="3">
    <source>
        <dbReference type="SAM" id="SignalP"/>
    </source>
</evidence>
<feature type="transmembrane region" description="Helical" evidence="2">
    <location>
        <begin position="266"/>
        <end position="285"/>
    </location>
</feature>
<proteinExistence type="predicted"/>
<evidence type="ECO:0000256" key="1">
    <source>
        <dbReference type="SAM" id="MobiDB-lite"/>
    </source>
</evidence>
<organism evidence="4 5">
    <name type="scientific">Clitoria ternatea</name>
    <name type="common">Butterfly pea</name>
    <dbReference type="NCBI Taxonomy" id="43366"/>
    <lineage>
        <taxon>Eukaryota</taxon>
        <taxon>Viridiplantae</taxon>
        <taxon>Streptophyta</taxon>
        <taxon>Embryophyta</taxon>
        <taxon>Tracheophyta</taxon>
        <taxon>Spermatophyta</taxon>
        <taxon>Magnoliopsida</taxon>
        <taxon>eudicotyledons</taxon>
        <taxon>Gunneridae</taxon>
        <taxon>Pentapetalae</taxon>
        <taxon>rosids</taxon>
        <taxon>fabids</taxon>
        <taxon>Fabales</taxon>
        <taxon>Fabaceae</taxon>
        <taxon>Papilionoideae</taxon>
        <taxon>50 kb inversion clade</taxon>
        <taxon>NPAAA clade</taxon>
        <taxon>indigoferoid/millettioid clade</taxon>
        <taxon>Phaseoleae</taxon>
        <taxon>Clitoria</taxon>
    </lineage>
</organism>
<keyword evidence="2" id="KW-0472">Membrane</keyword>
<comment type="caution">
    <text evidence="4">The sequence shown here is derived from an EMBL/GenBank/DDBJ whole genome shotgun (WGS) entry which is preliminary data.</text>
</comment>
<evidence type="ECO:0000313" key="4">
    <source>
        <dbReference type="EMBL" id="KAK7310506.1"/>
    </source>
</evidence>